<sequence>MEYPFTASNLQNNMTTNIVNVENSLRYGYGYKPKDKNCQDIRYKTCSDYSVMFGSNKPLKEKEGPVITGNLTYDPNTSCNNLWNNSTKRKIIVDSRNN</sequence>
<name>A0A6C0C5E6_9ZZZZ</name>
<reference evidence="1" key="1">
    <citation type="journal article" date="2020" name="Nature">
        <title>Giant virus diversity and host interactions through global metagenomics.</title>
        <authorList>
            <person name="Schulz F."/>
            <person name="Roux S."/>
            <person name="Paez-Espino D."/>
            <person name="Jungbluth S."/>
            <person name="Walsh D.A."/>
            <person name="Denef V.J."/>
            <person name="McMahon K.D."/>
            <person name="Konstantinidis K.T."/>
            <person name="Eloe-Fadrosh E.A."/>
            <person name="Kyrpides N.C."/>
            <person name="Woyke T."/>
        </authorList>
    </citation>
    <scope>NUCLEOTIDE SEQUENCE</scope>
    <source>
        <strain evidence="1">GVMAG-M-3300020187-37</strain>
    </source>
</reference>
<proteinExistence type="predicted"/>
<protein>
    <submittedName>
        <fullName evidence="1">Uncharacterized protein</fullName>
    </submittedName>
</protein>
<organism evidence="1">
    <name type="scientific">viral metagenome</name>
    <dbReference type="NCBI Taxonomy" id="1070528"/>
    <lineage>
        <taxon>unclassified sequences</taxon>
        <taxon>metagenomes</taxon>
        <taxon>organismal metagenomes</taxon>
    </lineage>
</organism>
<evidence type="ECO:0000313" key="1">
    <source>
        <dbReference type="EMBL" id="QHS99640.1"/>
    </source>
</evidence>
<accession>A0A6C0C5E6</accession>
<dbReference type="AlphaFoldDB" id="A0A6C0C5E6"/>
<dbReference type="EMBL" id="MN739345">
    <property type="protein sequence ID" value="QHS99640.1"/>
    <property type="molecule type" value="Genomic_DNA"/>
</dbReference>